<evidence type="ECO:0000313" key="3">
    <source>
        <dbReference type="Proteomes" id="UP000885826"/>
    </source>
</evidence>
<evidence type="ECO:0000313" key="2">
    <source>
        <dbReference type="EMBL" id="HEC79576.1"/>
    </source>
</evidence>
<dbReference type="SUPFAM" id="SSF69349">
    <property type="entry name" value="Phage fibre proteins"/>
    <property type="match status" value="1"/>
</dbReference>
<comment type="caution">
    <text evidence="2">The sequence shown here is derived from an EMBL/GenBank/DDBJ whole genome shotgun (WGS) entry which is preliminary data.</text>
</comment>
<dbReference type="Proteomes" id="UP000885826">
    <property type="component" value="Unassembled WGS sequence"/>
</dbReference>
<proteinExistence type="predicted"/>
<sequence>MNPKKYLATLCLIIAAGLSAEGRFTADYNRLVPKMLNYQGYLTDTLQIPIDDTLDMIFRIYDASTGGNELWNETQTGVIIERGVFSVILGSVNAIPDSVFTGGTDRWLELVVDGDTLSPRTRIVSVGYAYTATYSDTAEYARNASADNDWVRGTPDSVLFTANYLGIARGGAGNVLYGDSAHTHVNLGVACTTGVSGQNYCYATIGGGYRNVASGYYSTVDGGVWNTARDSFTTIGGGYSNTANNSYTTVSGGFRNIADSSNATVGGGYFNTASGFSATVGGGYGNTAGGNYATVSGGVNNTTMDTLATIAGGVNNKIRANFATIGGGKSNFVYGIYGIVAGGYIDTIKASYGGILSGYNNLAGDSLIDTAAVVVGGWNNSVTAKYTFVGGGKNNTASGHSATVAGGEADTSAAPYSFATNYHTFVDSSDTNSAAFTTSHTTASNQVRAAAFSTGTLVFTMDHPSDPMNKILNQYAVGSDEVILFYRGVVTIGSDGKTVVNLPDYFDKINKNPMIQLTGVGSSDIYVAEDVAGNRFVIGGKPGTKVYWTVTAERKDVHARIAKILTPVEQPKTDHLIGHSLDDDAMIGIYDRIKTQGDFQWRTEEGRRVHNESKISERK</sequence>
<dbReference type="AlphaFoldDB" id="A0A9C9EPM6"/>
<dbReference type="EMBL" id="DRIG01000109">
    <property type="protein sequence ID" value="HEC79576.1"/>
    <property type="molecule type" value="Genomic_DNA"/>
</dbReference>
<evidence type="ECO:0000256" key="1">
    <source>
        <dbReference type="SAM" id="SignalP"/>
    </source>
</evidence>
<name>A0A9C9EPM6_UNCW3</name>
<gene>
    <name evidence="2" type="ORF">ENI34_10650</name>
</gene>
<keyword evidence="1" id="KW-0732">Signal</keyword>
<evidence type="ECO:0008006" key="4">
    <source>
        <dbReference type="Google" id="ProtNLM"/>
    </source>
</evidence>
<organism evidence="2 3">
    <name type="scientific">candidate division WOR-3 bacterium</name>
    <dbReference type="NCBI Taxonomy" id="2052148"/>
    <lineage>
        <taxon>Bacteria</taxon>
        <taxon>Bacteria division WOR-3</taxon>
    </lineage>
</organism>
<feature type="chain" id="PRO_5038405915" description="Trimeric autotransporter adhesin YadA-like head domain-containing protein" evidence="1">
    <location>
        <begin position="21"/>
        <end position="619"/>
    </location>
</feature>
<feature type="signal peptide" evidence="1">
    <location>
        <begin position="1"/>
        <end position="20"/>
    </location>
</feature>
<reference evidence="2" key="1">
    <citation type="journal article" date="2020" name="mSystems">
        <title>Genome- and Community-Level Interaction Insights into Carbon Utilization and Element Cycling Functions of Hydrothermarchaeota in Hydrothermal Sediment.</title>
        <authorList>
            <person name="Zhou Z."/>
            <person name="Liu Y."/>
            <person name="Xu W."/>
            <person name="Pan J."/>
            <person name="Luo Z.H."/>
            <person name="Li M."/>
        </authorList>
    </citation>
    <scope>NUCLEOTIDE SEQUENCE</scope>
    <source>
        <strain evidence="2">HyVt-388</strain>
    </source>
</reference>
<dbReference type="Gene3D" id="2.150.10.10">
    <property type="entry name" value="Serralysin-like metalloprotease, C-terminal"/>
    <property type="match status" value="2"/>
</dbReference>
<dbReference type="CDD" id="cd12819">
    <property type="entry name" value="LbR_vir_like"/>
    <property type="match status" value="1"/>
</dbReference>
<accession>A0A9C9EPM6</accession>
<protein>
    <recommendedName>
        <fullName evidence="4">Trimeric autotransporter adhesin YadA-like head domain-containing protein</fullName>
    </recommendedName>
</protein>
<dbReference type="InterPro" id="IPR011049">
    <property type="entry name" value="Serralysin-like_metalloprot_C"/>
</dbReference>